<feature type="non-terminal residue" evidence="1">
    <location>
        <position position="97"/>
    </location>
</feature>
<keyword evidence="2" id="KW-1185">Reference proteome</keyword>
<evidence type="ECO:0000313" key="2">
    <source>
        <dbReference type="Proteomes" id="UP000789920"/>
    </source>
</evidence>
<proteinExistence type="predicted"/>
<accession>A0ACA9M810</accession>
<protein>
    <submittedName>
        <fullName evidence="1">6779_t:CDS:1</fullName>
    </submittedName>
</protein>
<reference evidence="1" key="1">
    <citation type="submission" date="2021-06" db="EMBL/GenBank/DDBJ databases">
        <authorList>
            <person name="Kallberg Y."/>
            <person name="Tangrot J."/>
            <person name="Rosling A."/>
        </authorList>
    </citation>
    <scope>NUCLEOTIDE SEQUENCE</scope>
    <source>
        <strain evidence="1">MA461A</strain>
    </source>
</reference>
<sequence length="97" mass="11119">MSKKTNLDIADNNEDTNSAIATHEVTNIANGENNIITVKENNKDEYYMVQSIIYKLKEYWDIIKQSTILPTLLDPYSKLMTFVICEAQSTTISILRE</sequence>
<comment type="caution">
    <text evidence="1">The sequence shown here is derived from an EMBL/GenBank/DDBJ whole genome shotgun (WGS) entry which is preliminary data.</text>
</comment>
<gene>
    <name evidence="1" type="ORF">RPERSI_LOCUS4647</name>
</gene>
<evidence type="ECO:0000313" key="1">
    <source>
        <dbReference type="EMBL" id="CAG8568272.1"/>
    </source>
</evidence>
<dbReference type="EMBL" id="CAJVQC010006560">
    <property type="protein sequence ID" value="CAG8568272.1"/>
    <property type="molecule type" value="Genomic_DNA"/>
</dbReference>
<name>A0ACA9M810_9GLOM</name>
<dbReference type="Proteomes" id="UP000789920">
    <property type="component" value="Unassembled WGS sequence"/>
</dbReference>
<organism evidence="1 2">
    <name type="scientific">Racocetra persica</name>
    <dbReference type="NCBI Taxonomy" id="160502"/>
    <lineage>
        <taxon>Eukaryota</taxon>
        <taxon>Fungi</taxon>
        <taxon>Fungi incertae sedis</taxon>
        <taxon>Mucoromycota</taxon>
        <taxon>Glomeromycotina</taxon>
        <taxon>Glomeromycetes</taxon>
        <taxon>Diversisporales</taxon>
        <taxon>Gigasporaceae</taxon>
        <taxon>Racocetra</taxon>
    </lineage>
</organism>